<dbReference type="PANTHER" id="PTHR31157:SF1">
    <property type="entry name" value="SCP DOMAIN-CONTAINING PROTEIN"/>
    <property type="match status" value="1"/>
</dbReference>
<dbReference type="CDD" id="cd05379">
    <property type="entry name" value="CAP_bacterial"/>
    <property type="match status" value="1"/>
</dbReference>
<evidence type="ECO:0000259" key="1">
    <source>
        <dbReference type="Pfam" id="PF00188"/>
    </source>
</evidence>
<dbReference type="Gene3D" id="3.40.33.10">
    <property type="entry name" value="CAP"/>
    <property type="match status" value="1"/>
</dbReference>
<organism evidence="2 3">
    <name type="scientific">Roseibium polysiphoniae</name>
    <dbReference type="NCBI Taxonomy" id="2571221"/>
    <lineage>
        <taxon>Bacteria</taxon>
        <taxon>Pseudomonadati</taxon>
        <taxon>Pseudomonadota</taxon>
        <taxon>Alphaproteobacteria</taxon>
        <taxon>Hyphomicrobiales</taxon>
        <taxon>Stappiaceae</taxon>
        <taxon>Roseibium</taxon>
    </lineage>
</organism>
<dbReference type="InterPro" id="IPR035940">
    <property type="entry name" value="CAP_sf"/>
</dbReference>
<dbReference type="InterPro" id="IPR014044">
    <property type="entry name" value="CAP_dom"/>
</dbReference>
<accession>A0A944CC57</accession>
<comment type="caution">
    <text evidence="2">The sequence shown here is derived from an EMBL/GenBank/DDBJ whole genome shotgun (WGS) entry which is preliminary data.</text>
</comment>
<name>A0A944CC57_9HYPH</name>
<proteinExistence type="predicted"/>
<dbReference type="AlphaFoldDB" id="A0A944CC57"/>
<dbReference type="EMBL" id="QTKU01000001">
    <property type="protein sequence ID" value="MBS8259697.1"/>
    <property type="molecule type" value="Genomic_DNA"/>
</dbReference>
<feature type="domain" description="SCP" evidence="1">
    <location>
        <begin position="56"/>
        <end position="170"/>
    </location>
</feature>
<evidence type="ECO:0000313" key="3">
    <source>
        <dbReference type="Proteomes" id="UP000705379"/>
    </source>
</evidence>
<evidence type="ECO:0000313" key="2">
    <source>
        <dbReference type="EMBL" id="MBS8259697.1"/>
    </source>
</evidence>
<sequence>MALHNLLGARPRALILIPLLLLAGFQLSGCGGLQSGKELEDAPVISNVPVDGSDMLAKLNSYRAANGLYPLTLDETLNEVSIAMARHIAERDSMDTWAHSDFGLSQRLEKAGYRNYAGAENLGAGYASLDAAMDGWKGSAGHNKNLLNPYVTRVGIGRMVRSNGKWRNFWAMTLSRPVADGRPSLR</sequence>
<dbReference type="PANTHER" id="PTHR31157">
    <property type="entry name" value="SCP DOMAIN-CONTAINING PROTEIN"/>
    <property type="match status" value="1"/>
</dbReference>
<dbReference type="SUPFAM" id="SSF55797">
    <property type="entry name" value="PR-1-like"/>
    <property type="match status" value="1"/>
</dbReference>
<dbReference type="Proteomes" id="UP000705379">
    <property type="component" value="Unassembled WGS sequence"/>
</dbReference>
<dbReference type="Pfam" id="PF00188">
    <property type="entry name" value="CAP"/>
    <property type="match status" value="1"/>
</dbReference>
<gene>
    <name evidence="2" type="ORF">DYI23_05650</name>
</gene>
<reference evidence="2" key="2">
    <citation type="journal article" date="2021" name="Microorganisms">
        <title>Bacterial Dimethylsulfoniopropionate Biosynthesis in the East China Sea.</title>
        <authorList>
            <person name="Liu J."/>
            <person name="Zhang Y."/>
            <person name="Liu J."/>
            <person name="Zhong H."/>
            <person name="Williams B.T."/>
            <person name="Zheng Y."/>
            <person name="Curson A.R.J."/>
            <person name="Sun C."/>
            <person name="Sun H."/>
            <person name="Song D."/>
            <person name="Wagner Mackenzie B."/>
            <person name="Bermejo Martinez A."/>
            <person name="Todd J.D."/>
            <person name="Zhang X.H."/>
        </authorList>
    </citation>
    <scope>NUCLEOTIDE SEQUENCE</scope>
    <source>
        <strain evidence="2">AESS21</strain>
    </source>
</reference>
<protein>
    <submittedName>
        <fullName evidence="2">CAP domain-containing protein</fullName>
    </submittedName>
</protein>
<reference evidence="2" key="1">
    <citation type="submission" date="2018-08" db="EMBL/GenBank/DDBJ databases">
        <authorList>
            <person name="Jin W."/>
            <person name="Wang H."/>
            <person name="Yang Y."/>
            <person name="Li M."/>
            <person name="Liu J."/>
        </authorList>
    </citation>
    <scope>NUCLEOTIDE SEQUENCE</scope>
    <source>
        <strain evidence="2">AESS21</strain>
    </source>
</reference>